<dbReference type="Pfam" id="PF03184">
    <property type="entry name" value="DDE_1"/>
    <property type="match status" value="1"/>
</dbReference>
<gene>
    <name evidence="2" type="ORF">ANN_19084</name>
</gene>
<dbReference type="EMBL" id="JAJSOF020000023">
    <property type="protein sequence ID" value="KAJ4436451.1"/>
    <property type="molecule type" value="Genomic_DNA"/>
</dbReference>
<sequence length="184" mass="20604">MLAMTADGGKLPPYVIFKRKTIPKDDVPTGIHIRAQVKGWMDAEMVRDWVRTVWNKRPGALLRKPSLLVWDSFRGHLGDDTKRFLTEMKTDMAVIPGGLTSVLQPLDVSVNKPFKDNMRKLCSKWKTLGGHSLTPTGKFRRPSVGVMCAWIVEVWKMVTPDIIVKSFLKTGIANALDGSEDDAL</sequence>
<name>A0ABQ8SQI4_PERAM</name>
<evidence type="ECO:0000313" key="2">
    <source>
        <dbReference type="EMBL" id="KAJ4436451.1"/>
    </source>
</evidence>
<dbReference type="InterPro" id="IPR050863">
    <property type="entry name" value="CenT-Element_Derived"/>
</dbReference>
<dbReference type="InterPro" id="IPR004875">
    <property type="entry name" value="DDE_SF_endonuclease_dom"/>
</dbReference>
<proteinExistence type="predicted"/>
<evidence type="ECO:0000259" key="1">
    <source>
        <dbReference type="Pfam" id="PF03184"/>
    </source>
</evidence>
<accession>A0ABQ8SQI4</accession>
<dbReference type="Proteomes" id="UP001148838">
    <property type="component" value="Unassembled WGS sequence"/>
</dbReference>
<comment type="caution">
    <text evidence="2">The sequence shown here is derived from an EMBL/GenBank/DDBJ whole genome shotgun (WGS) entry which is preliminary data.</text>
</comment>
<evidence type="ECO:0000313" key="3">
    <source>
        <dbReference type="Proteomes" id="UP001148838"/>
    </source>
</evidence>
<dbReference type="PANTHER" id="PTHR19303">
    <property type="entry name" value="TRANSPOSON"/>
    <property type="match status" value="1"/>
</dbReference>
<keyword evidence="3" id="KW-1185">Reference proteome</keyword>
<feature type="domain" description="DDE-1" evidence="1">
    <location>
        <begin position="3"/>
        <end position="167"/>
    </location>
</feature>
<organism evidence="2 3">
    <name type="scientific">Periplaneta americana</name>
    <name type="common">American cockroach</name>
    <name type="synonym">Blatta americana</name>
    <dbReference type="NCBI Taxonomy" id="6978"/>
    <lineage>
        <taxon>Eukaryota</taxon>
        <taxon>Metazoa</taxon>
        <taxon>Ecdysozoa</taxon>
        <taxon>Arthropoda</taxon>
        <taxon>Hexapoda</taxon>
        <taxon>Insecta</taxon>
        <taxon>Pterygota</taxon>
        <taxon>Neoptera</taxon>
        <taxon>Polyneoptera</taxon>
        <taxon>Dictyoptera</taxon>
        <taxon>Blattodea</taxon>
        <taxon>Blattoidea</taxon>
        <taxon>Blattidae</taxon>
        <taxon>Blattinae</taxon>
        <taxon>Periplaneta</taxon>
    </lineage>
</organism>
<dbReference type="PANTHER" id="PTHR19303:SF74">
    <property type="entry name" value="POGO TRANSPOSABLE ELEMENT WITH KRAB DOMAIN"/>
    <property type="match status" value="1"/>
</dbReference>
<reference evidence="2 3" key="1">
    <citation type="journal article" date="2022" name="Allergy">
        <title>Genome assembly and annotation of Periplaneta americana reveal a comprehensive cockroach allergen profile.</title>
        <authorList>
            <person name="Wang L."/>
            <person name="Xiong Q."/>
            <person name="Saelim N."/>
            <person name="Wang L."/>
            <person name="Nong W."/>
            <person name="Wan A.T."/>
            <person name="Shi M."/>
            <person name="Liu X."/>
            <person name="Cao Q."/>
            <person name="Hui J.H.L."/>
            <person name="Sookrung N."/>
            <person name="Leung T.F."/>
            <person name="Tungtrongchitr A."/>
            <person name="Tsui S.K.W."/>
        </authorList>
    </citation>
    <scope>NUCLEOTIDE SEQUENCE [LARGE SCALE GENOMIC DNA]</scope>
    <source>
        <strain evidence="2">PWHHKU_190912</strain>
    </source>
</reference>
<protein>
    <recommendedName>
        <fullName evidence="1">DDE-1 domain-containing protein</fullName>
    </recommendedName>
</protein>